<dbReference type="InterPro" id="IPR020056">
    <property type="entry name" value="Rbsml_bL25/Gln-tRNA_synth_N"/>
</dbReference>
<dbReference type="Proteomes" id="UP000516412">
    <property type="component" value="Chromosome"/>
</dbReference>
<dbReference type="KEGG" id="nmus:H7A79_0188"/>
<keyword evidence="7 8" id="KW-0030">Aminoacyl-tRNA synthetase</keyword>
<dbReference type="NCBIfam" id="TIGR00440">
    <property type="entry name" value="glnS"/>
    <property type="match status" value="1"/>
</dbReference>
<feature type="binding site" evidence="8">
    <location>
        <begin position="264"/>
        <end position="265"/>
    </location>
    <ligand>
        <name>ATP</name>
        <dbReference type="ChEBI" id="CHEBI:30616"/>
    </ligand>
</feature>
<evidence type="ECO:0000256" key="9">
    <source>
        <dbReference type="RuleBase" id="RU363037"/>
    </source>
</evidence>
<dbReference type="FunFam" id="1.10.1160.10:FF:000001">
    <property type="entry name" value="Glutamine--tRNA ligase"/>
    <property type="match status" value="1"/>
</dbReference>
<evidence type="ECO:0000313" key="14">
    <source>
        <dbReference type="Proteomes" id="UP000516412"/>
    </source>
</evidence>
<dbReference type="PANTHER" id="PTHR43097">
    <property type="entry name" value="GLUTAMINE-TRNA LIGASE"/>
    <property type="match status" value="1"/>
</dbReference>
<dbReference type="GO" id="GO:0004819">
    <property type="term" value="F:glutamine-tRNA ligase activity"/>
    <property type="evidence" value="ECO:0007669"/>
    <property type="project" value="UniProtKB-UniRule"/>
</dbReference>
<accession>A0A7H1MFG0</accession>
<reference evidence="13" key="1">
    <citation type="submission" date="2024-06" db="EMBL/GenBank/DDBJ databases">
        <title>Complete Genome Sequence of mouse commensal type strain Neisseria musculi.</title>
        <authorList>
            <person name="Thapa E."/>
            <person name="Aluvathingal J."/>
            <person name="Nadendla S."/>
            <person name="Mehta A."/>
            <person name="Tettelin H."/>
            <person name="Weyand N.J."/>
        </authorList>
    </citation>
    <scope>NUCLEOTIDE SEQUENCE</scope>
    <source>
        <strain evidence="13">NW831</strain>
    </source>
</reference>
<comment type="catalytic activity">
    <reaction evidence="8">
        <text>tRNA(Gln) + L-glutamine + ATP = L-glutaminyl-tRNA(Gln) + AMP + diphosphate</text>
        <dbReference type="Rhea" id="RHEA:20121"/>
        <dbReference type="Rhea" id="RHEA-COMP:9662"/>
        <dbReference type="Rhea" id="RHEA-COMP:9681"/>
        <dbReference type="ChEBI" id="CHEBI:30616"/>
        <dbReference type="ChEBI" id="CHEBI:33019"/>
        <dbReference type="ChEBI" id="CHEBI:58359"/>
        <dbReference type="ChEBI" id="CHEBI:78442"/>
        <dbReference type="ChEBI" id="CHEBI:78521"/>
        <dbReference type="ChEBI" id="CHEBI:456215"/>
        <dbReference type="EC" id="6.1.1.18"/>
    </reaction>
</comment>
<dbReference type="GO" id="GO:0006424">
    <property type="term" value="P:glutamyl-tRNA aminoacylation"/>
    <property type="evidence" value="ECO:0007669"/>
    <property type="project" value="UniProtKB-UniRule"/>
</dbReference>
<dbReference type="Gene3D" id="3.90.800.10">
    <property type="entry name" value="Glutamyl-tRNA Synthetase, Domain 3"/>
    <property type="match status" value="1"/>
</dbReference>
<dbReference type="FunFam" id="2.40.240.10:FF:000020">
    <property type="entry name" value="Glutamine--tRNA ligase"/>
    <property type="match status" value="1"/>
</dbReference>
<feature type="short sequence motif" description="'KMSKS' region" evidence="8">
    <location>
        <begin position="271"/>
        <end position="275"/>
    </location>
</feature>
<evidence type="ECO:0000259" key="10">
    <source>
        <dbReference type="Pfam" id="PF00749"/>
    </source>
</evidence>
<name>A0A7H1MFG0_9NEIS</name>
<feature type="binding site" evidence="8">
    <location>
        <position position="68"/>
    </location>
    <ligand>
        <name>L-glutamine</name>
        <dbReference type="ChEBI" id="CHEBI:58359"/>
    </ligand>
</feature>
<dbReference type="NCBIfam" id="NF011291">
    <property type="entry name" value="PRK14703.1"/>
    <property type="match status" value="1"/>
</dbReference>
<evidence type="ECO:0000259" key="11">
    <source>
        <dbReference type="Pfam" id="PF03950"/>
    </source>
</evidence>
<dbReference type="Pfam" id="PF00749">
    <property type="entry name" value="tRNA-synt_1c"/>
    <property type="match status" value="1"/>
</dbReference>
<feature type="domain" description="Glutamyl/glutaminyl-tRNA synthetase class Ib catalytic" evidence="10">
    <location>
        <begin position="29"/>
        <end position="340"/>
    </location>
</feature>
<dbReference type="EC" id="6.1.1.18" evidence="8"/>
<evidence type="ECO:0000256" key="7">
    <source>
        <dbReference type="ARBA" id="ARBA00023146"/>
    </source>
</evidence>
<dbReference type="SUPFAM" id="SSF52374">
    <property type="entry name" value="Nucleotidylyl transferase"/>
    <property type="match status" value="1"/>
</dbReference>
<dbReference type="PRINTS" id="PR00987">
    <property type="entry name" value="TRNASYNTHGLU"/>
</dbReference>
<dbReference type="HAMAP" id="MF_00126">
    <property type="entry name" value="Gln_tRNA_synth"/>
    <property type="match status" value="1"/>
</dbReference>
<dbReference type="InterPro" id="IPR020059">
    <property type="entry name" value="Glu/Gln-tRNA-synth_Ib_codon-bd"/>
</dbReference>
<gene>
    <name evidence="8 13" type="primary">glnS</name>
    <name evidence="13" type="ORF">H7A79_0188</name>
</gene>
<keyword evidence="14" id="KW-1185">Reference proteome</keyword>
<comment type="subcellular location">
    <subcellularLocation>
        <location evidence="8">Cytoplasm</location>
    </subcellularLocation>
</comment>
<evidence type="ECO:0000256" key="1">
    <source>
        <dbReference type="ARBA" id="ARBA00005594"/>
    </source>
</evidence>
<keyword evidence="5 8" id="KW-0067">ATP-binding</keyword>
<feature type="binding site" evidence="8">
    <location>
        <position position="232"/>
    </location>
    <ligand>
        <name>ATP</name>
        <dbReference type="ChEBI" id="CHEBI:30616"/>
    </ligand>
</feature>
<dbReference type="Gene3D" id="3.40.50.620">
    <property type="entry name" value="HUPs"/>
    <property type="match status" value="1"/>
</dbReference>
<evidence type="ECO:0000256" key="2">
    <source>
        <dbReference type="ARBA" id="ARBA00022490"/>
    </source>
</evidence>
<dbReference type="InterPro" id="IPR020058">
    <property type="entry name" value="Glu/Gln-tRNA-synth_Ib_cat-dom"/>
</dbReference>
<sequence length="566" mass="64915">MMNKDQFADNHFIRTIIEDDLQSGRHSAVHTRFPPEPNGYLHIGHAKSICLNFGVAYVYDGLCNLRFDDTNPEKENQEYVDSIKEDVRWLGFEWAGRPHYASDYFDQLFDYAVGLIKEGKAYVDDLTAEEMRQYRGTLTEPGRNSPHRDRSIEENLDLFYKMRDGAFPDGSKTLRLKIDMASGNVNMRDPVIYRIRRARHHNTGDKWCIYPMYDYTHAVSDAIEGITHSLCTLEFEAHRPLYDWVLDNIPAPHPIRPRQYEFSRLELLYSITSKRKLSQLVSDGHVSGWDDPRMPTISGMRRRGYPPEGLRLFAKRAGISKSENTVDMSILEGAVREELENSAPRLMAVLDPIKVTLTNFSDGLTQSRSAPFHPNHPEMGEREVPISQTVYIEAGDFSENPPAGWQRLTPGGEVRLRYSYVIKCNEVVKDENGNIIELKCSIDHNTLGKKPEGRKVKGVIHWVSAEHAAEIKVRLYDRLFTVERPDAVRGEDGNYLPFTDFLNPESAKETTAYAETAALGLPPESRRQFERLGYFVTDRRDHRPDAPVFNRTVSLKDTRQEKQTDG</sequence>
<keyword evidence="2 8" id="KW-0963">Cytoplasm</keyword>
<evidence type="ECO:0000313" key="13">
    <source>
        <dbReference type="EMBL" id="QNT60375.1"/>
    </source>
</evidence>
<dbReference type="SUPFAM" id="SSF50715">
    <property type="entry name" value="Ribosomal protein L25-like"/>
    <property type="match status" value="1"/>
</dbReference>
<keyword evidence="6 8" id="KW-0648">Protein biosynthesis</keyword>
<evidence type="ECO:0000256" key="8">
    <source>
        <dbReference type="HAMAP-Rule" id="MF_00126"/>
    </source>
</evidence>
<evidence type="ECO:0000256" key="4">
    <source>
        <dbReference type="ARBA" id="ARBA00022741"/>
    </source>
</evidence>
<comment type="subunit">
    <text evidence="8">Monomer.</text>
</comment>
<keyword evidence="4 8" id="KW-0547">Nucleotide-binding</keyword>
<evidence type="ECO:0000256" key="5">
    <source>
        <dbReference type="ARBA" id="ARBA00022840"/>
    </source>
</evidence>
<comment type="similarity">
    <text evidence="1 8 9">Belongs to the class-I aminoacyl-tRNA synthetase family.</text>
</comment>
<dbReference type="InterPro" id="IPR050132">
    <property type="entry name" value="Gln/Glu-tRNA_Ligase"/>
</dbReference>
<dbReference type="AlphaFoldDB" id="A0A7H1MFG0"/>
<dbReference type="Pfam" id="PF20974">
    <property type="entry name" value="tRNA-synt_1c_C2"/>
    <property type="match status" value="1"/>
</dbReference>
<evidence type="ECO:0000259" key="12">
    <source>
        <dbReference type="Pfam" id="PF20974"/>
    </source>
</evidence>
<dbReference type="Gene3D" id="2.40.240.10">
    <property type="entry name" value="Ribosomal Protein L25, Chain P"/>
    <property type="match status" value="2"/>
</dbReference>
<dbReference type="GO" id="GO:0005829">
    <property type="term" value="C:cytosol"/>
    <property type="evidence" value="ECO:0007669"/>
    <property type="project" value="TreeGrafter"/>
</dbReference>
<dbReference type="RefSeq" id="WP_187000786.1">
    <property type="nucleotide sequence ID" value="NZ_CP060414.2"/>
</dbReference>
<dbReference type="InterPro" id="IPR049437">
    <property type="entry name" value="tRNA-synt_1c_C2"/>
</dbReference>
<feature type="short sequence motif" description="'HIGH' region" evidence="8">
    <location>
        <begin position="35"/>
        <end position="45"/>
    </location>
</feature>
<evidence type="ECO:0000256" key="6">
    <source>
        <dbReference type="ARBA" id="ARBA00022917"/>
    </source>
</evidence>
<dbReference type="InterPro" id="IPR020061">
    <property type="entry name" value="Glu_tRNA_lig_a-bdl"/>
</dbReference>
<feature type="domain" description="tRNA synthetases class I (E and Q) anti-codon binding" evidence="12">
    <location>
        <begin position="459"/>
        <end position="538"/>
    </location>
</feature>
<feature type="binding site" evidence="8">
    <location>
        <position position="213"/>
    </location>
    <ligand>
        <name>L-glutamine</name>
        <dbReference type="ChEBI" id="CHEBI:58359"/>
    </ligand>
</feature>
<keyword evidence="3 8" id="KW-0436">Ligase</keyword>
<dbReference type="InterPro" id="IPR011035">
    <property type="entry name" value="Ribosomal_bL25/Gln-tRNA_synth"/>
</dbReference>
<dbReference type="FunFam" id="2.40.240.10:FF:000001">
    <property type="entry name" value="Glutamine--tRNA ligase"/>
    <property type="match status" value="1"/>
</dbReference>
<dbReference type="PANTHER" id="PTHR43097:SF5">
    <property type="entry name" value="GLUTAMATE--TRNA LIGASE"/>
    <property type="match status" value="1"/>
</dbReference>
<dbReference type="GO" id="GO:0005524">
    <property type="term" value="F:ATP binding"/>
    <property type="evidence" value="ECO:0007669"/>
    <property type="project" value="UniProtKB-UniRule"/>
</dbReference>
<evidence type="ECO:0000256" key="3">
    <source>
        <dbReference type="ARBA" id="ARBA00022598"/>
    </source>
</evidence>
<feature type="binding site" evidence="8">
    <location>
        <begin position="42"/>
        <end position="48"/>
    </location>
    <ligand>
        <name>ATP</name>
        <dbReference type="ChEBI" id="CHEBI:30616"/>
    </ligand>
</feature>
<protein>
    <recommendedName>
        <fullName evidence="8">Glutamine--tRNA ligase</fullName>
        <ecNumber evidence="8">6.1.1.18</ecNumber>
    </recommendedName>
    <alternativeName>
        <fullName evidence="8">Glutaminyl-tRNA synthetase</fullName>
        <shortName evidence="8">GlnRS</shortName>
    </alternativeName>
</protein>
<dbReference type="Pfam" id="PF03950">
    <property type="entry name" value="tRNA-synt_1c_C"/>
    <property type="match status" value="1"/>
</dbReference>
<dbReference type="FunFam" id="3.40.50.620:FF:000037">
    <property type="entry name" value="Glutamine--tRNA ligase cytoplasmic"/>
    <property type="match status" value="1"/>
</dbReference>
<dbReference type="InterPro" id="IPR000924">
    <property type="entry name" value="Glu/Gln-tRNA-synth"/>
</dbReference>
<dbReference type="InterPro" id="IPR022861">
    <property type="entry name" value="Gln_tRNA_ligase_bac"/>
</dbReference>
<dbReference type="EMBL" id="CP060414">
    <property type="protein sequence ID" value="QNT60375.1"/>
    <property type="molecule type" value="Genomic_DNA"/>
</dbReference>
<comment type="caution">
    <text evidence="8">Lacks conserved residue(s) required for the propagation of feature annotation.</text>
</comment>
<dbReference type="FunFam" id="3.90.800.10:FF:000001">
    <property type="entry name" value="Glutamine--tRNA ligase"/>
    <property type="match status" value="1"/>
</dbReference>
<dbReference type="InterPro" id="IPR004514">
    <property type="entry name" value="Gln-tRNA-synth"/>
</dbReference>
<proteinExistence type="inferred from homology"/>
<dbReference type="GO" id="GO:0006425">
    <property type="term" value="P:glutaminyl-tRNA aminoacylation"/>
    <property type="evidence" value="ECO:0007669"/>
    <property type="project" value="UniProtKB-UniRule"/>
</dbReference>
<feature type="domain" description="Glutamyl/glutaminyl-tRNA synthetase class Ib anti-codon binding" evidence="11">
    <location>
        <begin position="343"/>
        <end position="443"/>
    </location>
</feature>
<organism evidence="13 14">
    <name type="scientific">Neisseria musculi</name>
    <dbReference type="NCBI Taxonomy" id="1815583"/>
    <lineage>
        <taxon>Bacteria</taxon>
        <taxon>Pseudomonadati</taxon>
        <taxon>Pseudomonadota</taxon>
        <taxon>Betaproteobacteria</taxon>
        <taxon>Neisseriales</taxon>
        <taxon>Neisseriaceae</taxon>
        <taxon>Neisseria</taxon>
    </lineage>
</organism>
<feature type="binding site" evidence="8">
    <location>
        <begin position="36"/>
        <end position="38"/>
    </location>
    <ligand>
        <name>ATP</name>
        <dbReference type="ChEBI" id="CHEBI:30616"/>
    </ligand>
</feature>
<dbReference type="Gene3D" id="1.10.1160.10">
    <property type="entry name" value="Glutamyl-trna Synthetase, Domain 2"/>
    <property type="match status" value="1"/>
</dbReference>
<dbReference type="InterPro" id="IPR014729">
    <property type="entry name" value="Rossmann-like_a/b/a_fold"/>
</dbReference>